<dbReference type="Proteomes" id="UP000694413">
    <property type="component" value="Unassembled WGS sequence"/>
</dbReference>
<evidence type="ECO:0008006" key="6">
    <source>
        <dbReference type="Google" id="ProtNLM"/>
    </source>
</evidence>
<keyword evidence="3" id="KW-0539">Nucleus</keyword>
<dbReference type="GO" id="GO:0000462">
    <property type="term" value="P:maturation of SSU-rRNA from tricistronic rRNA transcript (SSU-rRNA, 5.8S rRNA, LSU-rRNA)"/>
    <property type="evidence" value="ECO:0007669"/>
    <property type="project" value="InterPro"/>
</dbReference>
<dbReference type="GO" id="GO:0030686">
    <property type="term" value="C:90S preribosome"/>
    <property type="evidence" value="ECO:0007669"/>
    <property type="project" value="InterPro"/>
</dbReference>
<dbReference type="Pfam" id="PF15341">
    <property type="entry name" value="SLX9"/>
    <property type="match status" value="1"/>
</dbReference>
<comment type="subcellular location">
    <subcellularLocation>
        <location evidence="1">Nucleus</location>
        <location evidence="1">Nucleolus</location>
    </subcellularLocation>
</comment>
<protein>
    <recommendedName>
        <fullName evidence="6">F207A protein</fullName>
    </recommendedName>
</protein>
<dbReference type="AlphaFoldDB" id="A0A8D2N479"/>
<keyword evidence="5" id="KW-1185">Reference proteome</keyword>
<evidence type="ECO:0000256" key="2">
    <source>
        <dbReference type="ARBA" id="ARBA00011022"/>
    </source>
</evidence>
<evidence type="ECO:0000256" key="1">
    <source>
        <dbReference type="ARBA" id="ARBA00004604"/>
    </source>
</evidence>
<dbReference type="Ensembl" id="ENSZALT00000021545.1">
    <property type="protein sequence ID" value="ENSZALP00000016096.1"/>
    <property type="gene ID" value="ENSZALG00000013094.1"/>
</dbReference>
<accession>A0A8D2N479</accession>
<reference evidence="4" key="2">
    <citation type="submission" date="2025-09" db="UniProtKB">
        <authorList>
            <consortium name="Ensembl"/>
        </authorList>
    </citation>
    <scope>IDENTIFICATION</scope>
</reference>
<evidence type="ECO:0000256" key="3">
    <source>
        <dbReference type="ARBA" id="ARBA00023242"/>
    </source>
</evidence>
<evidence type="ECO:0000313" key="4">
    <source>
        <dbReference type="Ensembl" id="ENSZALP00000016096.1"/>
    </source>
</evidence>
<dbReference type="PANTHER" id="PTHR31109:SF2">
    <property type="entry name" value="RIBOSOME BIOGENESIS PROTEIN SLX9 HOMOLOG"/>
    <property type="match status" value="1"/>
</dbReference>
<dbReference type="PANTHER" id="PTHR31109">
    <property type="entry name" value="PROTEIN FAM207A"/>
    <property type="match status" value="1"/>
</dbReference>
<organism evidence="4 5">
    <name type="scientific">Zonotrichia albicollis</name>
    <name type="common">White-throated sparrow</name>
    <name type="synonym">Fringilla albicollis</name>
    <dbReference type="NCBI Taxonomy" id="44394"/>
    <lineage>
        <taxon>Eukaryota</taxon>
        <taxon>Metazoa</taxon>
        <taxon>Chordata</taxon>
        <taxon>Craniata</taxon>
        <taxon>Vertebrata</taxon>
        <taxon>Euteleostomi</taxon>
        <taxon>Archelosauria</taxon>
        <taxon>Archosauria</taxon>
        <taxon>Dinosauria</taxon>
        <taxon>Saurischia</taxon>
        <taxon>Theropoda</taxon>
        <taxon>Coelurosauria</taxon>
        <taxon>Aves</taxon>
        <taxon>Neognathae</taxon>
        <taxon>Neoaves</taxon>
        <taxon>Telluraves</taxon>
        <taxon>Australaves</taxon>
        <taxon>Passeriformes</taxon>
        <taxon>Passerellidae</taxon>
        <taxon>Zonotrichia</taxon>
    </lineage>
</organism>
<comment type="similarity">
    <text evidence="2">Belongs to the SLX9 family.</text>
</comment>
<evidence type="ECO:0000313" key="5">
    <source>
        <dbReference type="Proteomes" id="UP000694413"/>
    </source>
</evidence>
<dbReference type="GO" id="GO:0030688">
    <property type="term" value="C:preribosome, small subunit precursor"/>
    <property type="evidence" value="ECO:0007669"/>
    <property type="project" value="InterPro"/>
</dbReference>
<sequence length="223" mass="24392">LGAGTVGAERVFHGSLQPTLKLAGISQSLPAAPQALLQLWPPMLQVKGDWDLSSGVFSGLKIDPDTLVQKLDLDSRSIISSRTGLQEKTILSKKEKMKLRRERWLQKIESVKMAKKKQKAEAKRKATPVVGDMQPLLEALPELSYLTTGGRARKPLKRLVPFGDGLCVSLLPAGWRGLQLSLEEEVARFQEVISDPQYRANPLVAISKHLSERLGQGGAGEAL</sequence>
<proteinExistence type="inferred from homology"/>
<dbReference type="InterPro" id="IPR028160">
    <property type="entry name" value="Slx9-like"/>
</dbReference>
<name>A0A8D2N479_ZONAL</name>
<dbReference type="GO" id="GO:0005730">
    <property type="term" value="C:nucleolus"/>
    <property type="evidence" value="ECO:0007669"/>
    <property type="project" value="UniProtKB-SubCell"/>
</dbReference>
<reference evidence="4" key="1">
    <citation type="submission" date="2025-08" db="UniProtKB">
        <authorList>
            <consortium name="Ensembl"/>
        </authorList>
    </citation>
    <scope>IDENTIFICATION</scope>
</reference>